<dbReference type="AlphaFoldDB" id="A0A942I1A7"/>
<evidence type="ECO:0000256" key="9">
    <source>
        <dbReference type="HAMAP-Rule" id="MF_00237"/>
    </source>
</evidence>
<accession>A0A942I1A7</accession>
<evidence type="ECO:0000256" key="10">
    <source>
        <dbReference type="SAM" id="MobiDB-lite"/>
    </source>
</evidence>
<comment type="function">
    <text evidence="9">Part of the twin-arginine translocation (Tat) system that transports large folded proteins containing a characteristic twin-arginine motif in their signal peptide across membranes. Together with TatC, TatB is part of a receptor directly interacting with Tat signal peptides. TatB may form an oligomeric binding site that transiently accommodates folded Tat precursor proteins before their translocation.</text>
</comment>
<keyword evidence="4 9" id="KW-0812">Transmembrane</keyword>
<evidence type="ECO:0000256" key="11">
    <source>
        <dbReference type="SAM" id="Phobius"/>
    </source>
</evidence>
<dbReference type="GO" id="GO:0008320">
    <property type="term" value="F:protein transmembrane transporter activity"/>
    <property type="evidence" value="ECO:0007669"/>
    <property type="project" value="UniProtKB-UniRule"/>
</dbReference>
<evidence type="ECO:0000256" key="7">
    <source>
        <dbReference type="ARBA" id="ARBA00023010"/>
    </source>
</evidence>
<keyword evidence="6 9" id="KW-1133">Transmembrane helix</keyword>
<dbReference type="PRINTS" id="PR01506">
    <property type="entry name" value="TATBPROTEIN"/>
</dbReference>
<dbReference type="Proteomes" id="UP000680348">
    <property type="component" value="Unassembled WGS sequence"/>
</dbReference>
<organism evidence="12 13">
    <name type="scientific">Pseudaminobacter soli</name>
    <name type="common">ex Zhang et al. 2022</name>
    <dbReference type="NCBI Taxonomy" id="2831468"/>
    <lineage>
        <taxon>Bacteria</taxon>
        <taxon>Pseudomonadati</taxon>
        <taxon>Pseudomonadota</taxon>
        <taxon>Alphaproteobacteria</taxon>
        <taxon>Hyphomicrobiales</taxon>
        <taxon>Phyllobacteriaceae</taxon>
        <taxon>Pseudaminobacter</taxon>
    </lineage>
</organism>
<feature type="compositionally biased region" description="Low complexity" evidence="10">
    <location>
        <begin position="101"/>
        <end position="120"/>
    </location>
</feature>
<evidence type="ECO:0000256" key="2">
    <source>
        <dbReference type="ARBA" id="ARBA00022448"/>
    </source>
</evidence>
<dbReference type="Pfam" id="PF02416">
    <property type="entry name" value="TatA_B_E"/>
    <property type="match status" value="1"/>
</dbReference>
<keyword evidence="5 9" id="KW-0653">Protein transport</keyword>
<name>A0A942I1A7_9HYPH</name>
<evidence type="ECO:0000256" key="5">
    <source>
        <dbReference type="ARBA" id="ARBA00022927"/>
    </source>
</evidence>
<feature type="region of interest" description="Disordered" evidence="10">
    <location>
        <begin position="100"/>
        <end position="251"/>
    </location>
</feature>
<dbReference type="NCBIfam" id="TIGR01410">
    <property type="entry name" value="tatB"/>
    <property type="match status" value="1"/>
</dbReference>
<evidence type="ECO:0000256" key="8">
    <source>
        <dbReference type="ARBA" id="ARBA00023136"/>
    </source>
</evidence>
<dbReference type="RefSeq" id="WP_188253005.1">
    <property type="nucleotide sequence ID" value="NZ_JABVCF010000001.1"/>
</dbReference>
<proteinExistence type="inferred from homology"/>
<dbReference type="HAMAP" id="MF_00237">
    <property type="entry name" value="TatB"/>
    <property type="match status" value="1"/>
</dbReference>
<evidence type="ECO:0000256" key="6">
    <source>
        <dbReference type="ARBA" id="ARBA00022989"/>
    </source>
</evidence>
<comment type="subunit">
    <text evidence="9">The Tat system comprises two distinct complexes: a TatABC complex, containing multiple copies of TatA, TatB and TatC subunits, and a separate TatA complex, containing only TatA subunits. Substrates initially bind to the TatABC complex, which probably triggers association of the separate TatA complex to form the active translocon.</text>
</comment>
<feature type="compositionally biased region" description="Low complexity" evidence="10">
    <location>
        <begin position="189"/>
        <end position="213"/>
    </location>
</feature>
<reference evidence="12" key="1">
    <citation type="submission" date="2021-04" db="EMBL/GenBank/DDBJ databases">
        <title>Pseudaminobacter soli sp. nov., isolated from paddy soil contaminated by heavy metals.</title>
        <authorList>
            <person name="Zhang K."/>
        </authorList>
    </citation>
    <scope>NUCLEOTIDE SEQUENCE</scope>
    <source>
        <strain evidence="12">19-2017</strain>
    </source>
</reference>
<sequence length="251" mass="25658">MLDVGWTEMLVIAVVMIVVVGPKDLPKMLRTFGKMTAKMRTMAGDFQKQFNEALKEAELDEVKKSVDTLRDLNPANQIKQQLNPFEKAAADVRAGLQSLNPTKSAAPADPAATTAQPAEPLKNGATEMPGVNGPDKMPEPPSQGLTASQATPAQTVATPAPSPEPAKAGAPATPNPAPVKAPRTRKSAAAKPAEPAGAKAAKPAGTKTAKPASSATPRRKSSPKSAPASEADSANMNGTGADNGASPGKST</sequence>
<dbReference type="InterPro" id="IPR018448">
    <property type="entry name" value="TatB"/>
</dbReference>
<dbReference type="Gene3D" id="1.20.5.3310">
    <property type="match status" value="1"/>
</dbReference>
<comment type="subcellular location">
    <subcellularLocation>
        <location evidence="9">Cell membrane</location>
        <topology evidence="9">Single-pass membrane protein</topology>
    </subcellularLocation>
    <subcellularLocation>
        <location evidence="1">Membrane</location>
        <topology evidence="1">Single-pass membrane protein</topology>
    </subcellularLocation>
</comment>
<keyword evidence="7 9" id="KW-0811">Translocation</keyword>
<dbReference type="EMBL" id="JAGWCR010000001">
    <property type="protein sequence ID" value="MBS3647477.1"/>
    <property type="molecule type" value="Genomic_DNA"/>
</dbReference>
<evidence type="ECO:0000313" key="12">
    <source>
        <dbReference type="EMBL" id="MBS3647477.1"/>
    </source>
</evidence>
<keyword evidence="8 9" id="KW-0472">Membrane</keyword>
<keyword evidence="13" id="KW-1185">Reference proteome</keyword>
<dbReference type="InterPro" id="IPR003369">
    <property type="entry name" value="TatA/B/E"/>
</dbReference>
<dbReference type="GO" id="GO:0033281">
    <property type="term" value="C:TAT protein transport complex"/>
    <property type="evidence" value="ECO:0007669"/>
    <property type="project" value="UniProtKB-UniRule"/>
</dbReference>
<dbReference type="GO" id="GO:0043953">
    <property type="term" value="P:protein transport by the Tat complex"/>
    <property type="evidence" value="ECO:0007669"/>
    <property type="project" value="UniProtKB-UniRule"/>
</dbReference>
<comment type="similarity">
    <text evidence="9">Belongs to the TatB family.</text>
</comment>
<feature type="compositionally biased region" description="Low complexity" evidence="10">
    <location>
        <begin position="146"/>
        <end position="159"/>
    </location>
</feature>
<evidence type="ECO:0000313" key="13">
    <source>
        <dbReference type="Proteomes" id="UP000680348"/>
    </source>
</evidence>
<evidence type="ECO:0000256" key="1">
    <source>
        <dbReference type="ARBA" id="ARBA00004167"/>
    </source>
</evidence>
<keyword evidence="3 9" id="KW-1003">Cell membrane</keyword>
<keyword evidence="2 9" id="KW-0813">Transport</keyword>
<feature type="transmembrane region" description="Helical" evidence="11">
    <location>
        <begin position="6"/>
        <end position="25"/>
    </location>
</feature>
<gene>
    <name evidence="9 12" type="primary">tatB</name>
    <name evidence="12" type="ORF">KEU06_02410</name>
</gene>
<evidence type="ECO:0000256" key="4">
    <source>
        <dbReference type="ARBA" id="ARBA00022692"/>
    </source>
</evidence>
<protein>
    <recommendedName>
        <fullName evidence="9">Sec-independent protein translocase protein TatB</fullName>
    </recommendedName>
</protein>
<evidence type="ECO:0000256" key="3">
    <source>
        <dbReference type="ARBA" id="ARBA00022475"/>
    </source>
</evidence>
<comment type="caution">
    <text evidence="12">The sequence shown here is derived from an EMBL/GenBank/DDBJ whole genome shotgun (WGS) entry which is preliminary data.</text>
</comment>